<organism evidence="1 2">
    <name type="scientific">Sphenostylis stenocarpa</name>
    <dbReference type="NCBI Taxonomy" id="92480"/>
    <lineage>
        <taxon>Eukaryota</taxon>
        <taxon>Viridiplantae</taxon>
        <taxon>Streptophyta</taxon>
        <taxon>Embryophyta</taxon>
        <taxon>Tracheophyta</taxon>
        <taxon>Spermatophyta</taxon>
        <taxon>Magnoliopsida</taxon>
        <taxon>eudicotyledons</taxon>
        <taxon>Gunneridae</taxon>
        <taxon>Pentapetalae</taxon>
        <taxon>rosids</taxon>
        <taxon>fabids</taxon>
        <taxon>Fabales</taxon>
        <taxon>Fabaceae</taxon>
        <taxon>Papilionoideae</taxon>
        <taxon>50 kb inversion clade</taxon>
        <taxon>NPAAA clade</taxon>
        <taxon>indigoferoid/millettioid clade</taxon>
        <taxon>Phaseoleae</taxon>
        <taxon>Sphenostylis</taxon>
    </lineage>
</organism>
<evidence type="ECO:0000313" key="2">
    <source>
        <dbReference type="Proteomes" id="UP001189624"/>
    </source>
</evidence>
<dbReference type="Gramene" id="rna-AYBTSS11_LOCUS24308">
    <property type="protein sequence ID" value="CAJ1972259.1"/>
    <property type="gene ID" value="gene-AYBTSS11_LOCUS24308"/>
</dbReference>
<gene>
    <name evidence="1" type="ORF">AYBTSS11_LOCUS24308</name>
</gene>
<proteinExistence type="predicted"/>
<dbReference type="AlphaFoldDB" id="A0AA86SWL3"/>
<protein>
    <submittedName>
        <fullName evidence="1">Uncharacterized protein</fullName>
    </submittedName>
</protein>
<accession>A0AA86SWL3</accession>
<reference evidence="1" key="1">
    <citation type="submission" date="2023-10" db="EMBL/GenBank/DDBJ databases">
        <authorList>
            <person name="Domelevo Entfellner J.-B."/>
        </authorList>
    </citation>
    <scope>NUCLEOTIDE SEQUENCE</scope>
</reference>
<sequence>MSTAKETHAKPDSLIATTVVELLKRAWRNEKAAPEILRFESHLIPRSRVGSWKEQGPELQQKKSKEGFGFSEVEPLLKCGKAMENMNRAFEKVKIMVGMDVENEDQQAAALNNSNSFAFMDDFNRDCTLSTTQICLIRKRLRSLSMEGTRWLLLLDSSREKCRDNWI</sequence>
<name>A0AA86SWL3_9FABA</name>
<keyword evidence="2" id="KW-1185">Reference proteome</keyword>
<dbReference type="EMBL" id="OY731405">
    <property type="protein sequence ID" value="CAJ1972259.1"/>
    <property type="molecule type" value="Genomic_DNA"/>
</dbReference>
<dbReference type="Gene3D" id="1.20.58.1030">
    <property type="match status" value="1"/>
</dbReference>
<dbReference type="InterPro" id="IPR036224">
    <property type="entry name" value="GINS_bundle-like_dom_sf"/>
</dbReference>
<dbReference type="Proteomes" id="UP001189624">
    <property type="component" value="Chromosome 8"/>
</dbReference>
<evidence type="ECO:0000313" key="1">
    <source>
        <dbReference type="EMBL" id="CAJ1972259.1"/>
    </source>
</evidence>
<dbReference type="SUPFAM" id="SSF158573">
    <property type="entry name" value="GINS helical bundle-like"/>
    <property type="match status" value="1"/>
</dbReference>